<keyword evidence="3" id="KW-1185">Reference proteome</keyword>
<dbReference type="AlphaFoldDB" id="A0AAP0EK52"/>
<evidence type="ECO:0000313" key="3">
    <source>
        <dbReference type="Proteomes" id="UP001419268"/>
    </source>
</evidence>
<accession>A0AAP0EK52</accession>
<proteinExistence type="predicted"/>
<evidence type="ECO:0000256" key="1">
    <source>
        <dbReference type="SAM" id="MobiDB-lite"/>
    </source>
</evidence>
<gene>
    <name evidence="2" type="ORF">Scep_026444</name>
</gene>
<comment type="caution">
    <text evidence="2">The sequence shown here is derived from an EMBL/GenBank/DDBJ whole genome shotgun (WGS) entry which is preliminary data.</text>
</comment>
<feature type="compositionally biased region" description="Basic and acidic residues" evidence="1">
    <location>
        <begin position="1"/>
        <end position="19"/>
    </location>
</feature>
<protein>
    <submittedName>
        <fullName evidence="2">Uncharacterized protein</fullName>
    </submittedName>
</protein>
<evidence type="ECO:0000313" key="2">
    <source>
        <dbReference type="EMBL" id="KAK9094975.1"/>
    </source>
</evidence>
<dbReference type="Proteomes" id="UP001419268">
    <property type="component" value="Unassembled WGS sequence"/>
</dbReference>
<name>A0AAP0EK52_9MAGN</name>
<organism evidence="2 3">
    <name type="scientific">Stephania cephalantha</name>
    <dbReference type="NCBI Taxonomy" id="152367"/>
    <lineage>
        <taxon>Eukaryota</taxon>
        <taxon>Viridiplantae</taxon>
        <taxon>Streptophyta</taxon>
        <taxon>Embryophyta</taxon>
        <taxon>Tracheophyta</taxon>
        <taxon>Spermatophyta</taxon>
        <taxon>Magnoliopsida</taxon>
        <taxon>Ranunculales</taxon>
        <taxon>Menispermaceae</taxon>
        <taxon>Menispermoideae</taxon>
        <taxon>Cissampelideae</taxon>
        <taxon>Stephania</taxon>
    </lineage>
</organism>
<dbReference type="EMBL" id="JBBNAG010000011">
    <property type="protein sequence ID" value="KAK9094975.1"/>
    <property type="molecule type" value="Genomic_DNA"/>
</dbReference>
<feature type="compositionally biased region" description="Basic and acidic residues" evidence="1">
    <location>
        <begin position="39"/>
        <end position="58"/>
    </location>
</feature>
<reference evidence="2 3" key="1">
    <citation type="submission" date="2024-01" db="EMBL/GenBank/DDBJ databases">
        <title>Genome assemblies of Stephania.</title>
        <authorList>
            <person name="Yang L."/>
        </authorList>
    </citation>
    <scope>NUCLEOTIDE SEQUENCE [LARGE SCALE GENOMIC DNA]</scope>
    <source>
        <strain evidence="2">JXDWG</strain>
        <tissue evidence="2">Leaf</tissue>
    </source>
</reference>
<feature type="region of interest" description="Disordered" evidence="1">
    <location>
        <begin position="1"/>
        <end position="58"/>
    </location>
</feature>
<sequence>MGEDHQRRQEASSSGDRRRFAAVAGGRGGGGSALNPKESPQRSNDRRNTDHGRRTTDLTCARREMDAEAVAGEKKTKRELNGMDGGWGLKLGIASKYRSRPTAMDMSSVLEIWVCRNWGTLLLKGSTPLVRHGVNNLLGDDDIVHYLPTSSFVKGLISIALSSFEIFGIVPIQCTKVDFSKL</sequence>